<sequence>MRLPVEVYESVVDQASDNAASLHHLSLTCTALLPRARHHLFSSIAIQTMEQMQASRDFLDAHPWLPPLVHKIALSISVSKSCSERNVHLLDVVPIHLLIRLPNLRAWSMGNNGFSFSGTAMPSLSLQRSVLQSYRSYGHSIHTLELSLVHFDAISDFTGLVSAFTGIRTLTCRNILFRKVEEKTTSP</sequence>
<evidence type="ECO:0000313" key="2">
    <source>
        <dbReference type="Proteomes" id="UP000230002"/>
    </source>
</evidence>
<evidence type="ECO:0000313" key="1">
    <source>
        <dbReference type="EMBL" id="PIL33792.1"/>
    </source>
</evidence>
<gene>
    <name evidence="1" type="ORF">GSI_04417</name>
</gene>
<protein>
    <recommendedName>
        <fullName evidence="3">F-box domain-containing protein</fullName>
    </recommendedName>
</protein>
<accession>A0A2G8SJ50</accession>
<dbReference type="OrthoDB" id="2755172at2759"/>
<evidence type="ECO:0008006" key="3">
    <source>
        <dbReference type="Google" id="ProtNLM"/>
    </source>
</evidence>
<keyword evidence="2" id="KW-1185">Reference proteome</keyword>
<dbReference type="EMBL" id="AYKW01000007">
    <property type="protein sequence ID" value="PIL33792.1"/>
    <property type="molecule type" value="Genomic_DNA"/>
</dbReference>
<dbReference type="Proteomes" id="UP000230002">
    <property type="component" value="Unassembled WGS sequence"/>
</dbReference>
<organism evidence="1 2">
    <name type="scientific">Ganoderma sinense ZZ0214-1</name>
    <dbReference type="NCBI Taxonomy" id="1077348"/>
    <lineage>
        <taxon>Eukaryota</taxon>
        <taxon>Fungi</taxon>
        <taxon>Dikarya</taxon>
        <taxon>Basidiomycota</taxon>
        <taxon>Agaricomycotina</taxon>
        <taxon>Agaricomycetes</taxon>
        <taxon>Polyporales</taxon>
        <taxon>Polyporaceae</taxon>
        <taxon>Ganoderma</taxon>
    </lineage>
</organism>
<proteinExistence type="predicted"/>
<dbReference type="AlphaFoldDB" id="A0A2G8SJ50"/>
<name>A0A2G8SJ50_9APHY</name>
<reference evidence="1 2" key="1">
    <citation type="journal article" date="2015" name="Sci. Rep.">
        <title>Chromosome-level genome map provides insights into diverse defense mechanisms in the medicinal fungus Ganoderma sinense.</title>
        <authorList>
            <person name="Zhu Y."/>
            <person name="Xu J."/>
            <person name="Sun C."/>
            <person name="Zhou S."/>
            <person name="Xu H."/>
            <person name="Nelson D.R."/>
            <person name="Qian J."/>
            <person name="Song J."/>
            <person name="Luo H."/>
            <person name="Xiang L."/>
            <person name="Li Y."/>
            <person name="Xu Z."/>
            <person name="Ji A."/>
            <person name="Wang L."/>
            <person name="Lu S."/>
            <person name="Hayward A."/>
            <person name="Sun W."/>
            <person name="Li X."/>
            <person name="Schwartz D.C."/>
            <person name="Wang Y."/>
            <person name="Chen S."/>
        </authorList>
    </citation>
    <scope>NUCLEOTIDE SEQUENCE [LARGE SCALE GENOMIC DNA]</scope>
    <source>
        <strain evidence="1 2">ZZ0214-1</strain>
    </source>
</reference>
<comment type="caution">
    <text evidence="1">The sequence shown here is derived from an EMBL/GenBank/DDBJ whole genome shotgun (WGS) entry which is preliminary data.</text>
</comment>